<keyword evidence="8" id="KW-0460">Magnesium</keyword>
<reference evidence="16 20" key="3">
    <citation type="submission" date="2020-04" db="EMBL/GenBank/DDBJ databases">
        <authorList>
            <person name="Abaymova A."/>
            <person name="Teymurazov M."/>
            <person name="Tazyna O."/>
            <person name="Chatushin Y."/>
            <person name="Svetoch E."/>
            <person name="Pereligyn V."/>
            <person name="Pohylenko V."/>
            <person name="Platonov M."/>
            <person name="Kartsev N."/>
            <person name="Skryabin Y."/>
            <person name="Sizova A."/>
            <person name="Solomentsev V."/>
            <person name="Kislichkina A."/>
            <person name="Bogun A."/>
        </authorList>
    </citation>
    <scope>NUCLEOTIDE SEQUENCE [LARGE SCALE GENOMIC DNA]</scope>
    <source>
        <strain evidence="16">SCPM-O-B-8398</strain>
        <strain evidence="20">SCPM-O-B-8398 (E28)</strain>
    </source>
</reference>
<dbReference type="GO" id="GO:0005829">
    <property type="term" value="C:cytosol"/>
    <property type="evidence" value="ECO:0007669"/>
    <property type="project" value="TreeGrafter"/>
</dbReference>
<keyword evidence="5" id="KW-0547">Nucleotide-binding</keyword>
<dbReference type="OrthoDB" id="9810880at2"/>
<evidence type="ECO:0000259" key="14">
    <source>
        <dbReference type="Pfam" id="PF08543"/>
    </source>
</evidence>
<evidence type="ECO:0000313" key="17">
    <source>
        <dbReference type="EMBL" id="ONN44061.1"/>
    </source>
</evidence>
<dbReference type="GO" id="GO:0046872">
    <property type="term" value="F:metal ion binding"/>
    <property type="evidence" value="ECO:0007669"/>
    <property type="project" value="UniProtKB-KW"/>
</dbReference>
<keyword evidence="6 17" id="KW-0418">Kinase</keyword>
<name>A0A1V2UKY3_ENTMU</name>
<evidence type="ECO:0000256" key="3">
    <source>
        <dbReference type="ARBA" id="ARBA00022679"/>
    </source>
</evidence>
<evidence type="ECO:0000313" key="18">
    <source>
        <dbReference type="Proteomes" id="UP000189299"/>
    </source>
</evidence>
<dbReference type="InterPro" id="IPR013749">
    <property type="entry name" value="PM/HMP-P_kinase-1"/>
</dbReference>
<sequence>MKKIVTIGGSDPFAGGGIQSDLKTFENHHIFGMSALTCIGMLDSDGSFILETIPPEWLAKQLDSIRRMTDLDGIKIGLLHSLEAIDVVKDFLTYFEDVPIVIDPVFAFKETANTLNQAYMQKMIQELFPFADVLTPNLKEASLLYGQPVQTFLQMTDCAKYIHSLGARNVVIKGGTGIIGNKALDVLFNGNETISFRREKLDEQTVNGAGCTFASAIAANLVLDYPLADAVARSKDFVYDCILNGVMMNDQTGSVWSKGKGVEITNEY</sequence>
<dbReference type="PANTHER" id="PTHR20858">
    <property type="entry name" value="PHOSPHOMETHYLPYRIMIDINE KINASE"/>
    <property type="match status" value="1"/>
</dbReference>
<evidence type="ECO:0000256" key="6">
    <source>
        <dbReference type="ARBA" id="ARBA00022777"/>
    </source>
</evidence>
<dbReference type="Proteomes" id="UP000557857">
    <property type="component" value="Unassembled WGS sequence"/>
</dbReference>
<dbReference type="GO" id="GO:0008902">
    <property type="term" value="F:hydroxymethylpyrimidine kinase activity"/>
    <property type="evidence" value="ECO:0007669"/>
    <property type="project" value="TreeGrafter"/>
</dbReference>
<dbReference type="EC" id="2.7.1.35" evidence="2"/>
<protein>
    <recommendedName>
        <fullName evidence="2">pyridoxal kinase</fullName>
        <ecNumber evidence="2">2.7.1.35</ecNumber>
    </recommendedName>
    <alternativeName>
        <fullName evidence="10">PN/PL/PM kinase</fullName>
    </alternativeName>
    <alternativeName>
        <fullName evidence="11">Pyridoxal kinase</fullName>
    </alternativeName>
    <alternativeName>
        <fullName evidence="9">Pyridoxamine kinase</fullName>
    </alternativeName>
    <alternativeName>
        <fullName evidence="12">Vitamin B6 kinase</fullName>
    </alternativeName>
</protein>
<keyword evidence="3 16" id="KW-0808">Transferase</keyword>
<evidence type="ECO:0000256" key="13">
    <source>
        <dbReference type="ARBA" id="ARBA00049293"/>
    </source>
</evidence>
<dbReference type="SUPFAM" id="SSF53613">
    <property type="entry name" value="Ribokinase-like"/>
    <property type="match status" value="1"/>
</dbReference>
<accession>A0A1V2UKY3</accession>
<dbReference type="Proteomes" id="UP000509460">
    <property type="component" value="Chromosome"/>
</dbReference>
<evidence type="ECO:0000256" key="11">
    <source>
        <dbReference type="ARBA" id="ARBA00042396"/>
    </source>
</evidence>
<dbReference type="RefSeq" id="WP_023519672.1">
    <property type="nucleotide sequence ID" value="NZ_AP019810.1"/>
</dbReference>
<evidence type="ECO:0000256" key="2">
    <source>
        <dbReference type="ARBA" id="ARBA00012104"/>
    </source>
</evidence>
<evidence type="ECO:0000256" key="12">
    <source>
        <dbReference type="ARBA" id="ARBA00042531"/>
    </source>
</evidence>
<evidence type="ECO:0000256" key="9">
    <source>
        <dbReference type="ARBA" id="ARBA00042307"/>
    </source>
</evidence>
<evidence type="ECO:0000256" key="5">
    <source>
        <dbReference type="ARBA" id="ARBA00022741"/>
    </source>
</evidence>
<dbReference type="AlphaFoldDB" id="A0A1V2UKY3"/>
<gene>
    <name evidence="17" type="ORF">BTN92_04285</name>
    <name evidence="15" type="ORF">EM151A_0026</name>
    <name evidence="16" type="ORF">HI921_10340</name>
</gene>
<evidence type="ECO:0000313" key="16">
    <source>
        <dbReference type="EMBL" id="NMP58852.1"/>
    </source>
</evidence>
<dbReference type="InterPro" id="IPR004399">
    <property type="entry name" value="HMP/HMP-P_kinase_dom"/>
</dbReference>
<proteinExistence type="inferred from homology"/>
<dbReference type="NCBIfam" id="NF009078">
    <property type="entry name" value="PRK12413.1"/>
    <property type="match status" value="1"/>
</dbReference>
<evidence type="ECO:0000256" key="10">
    <source>
        <dbReference type="ARBA" id="ARBA00042348"/>
    </source>
</evidence>
<dbReference type="InterPro" id="IPR029056">
    <property type="entry name" value="Ribokinase-like"/>
</dbReference>
<dbReference type="PANTHER" id="PTHR20858:SF19">
    <property type="entry name" value="PYRIDOXINE KINASE"/>
    <property type="match status" value="1"/>
</dbReference>
<dbReference type="EMBL" id="JABCAG010000029">
    <property type="protein sequence ID" value="NMP58852.1"/>
    <property type="molecule type" value="Genomic_DNA"/>
</dbReference>
<evidence type="ECO:0000256" key="1">
    <source>
        <dbReference type="ARBA" id="ARBA00009879"/>
    </source>
</evidence>
<dbReference type="GO" id="GO:0008972">
    <property type="term" value="F:phosphomethylpyrimidine kinase activity"/>
    <property type="evidence" value="ECO:0007669"/>
    <property type="project" value="InterPro"/>
</dbReference>
<feature type="domain" description="Pyridoxamine kinase/Phosphomethylpyrimidine kinase" evidence="14">
    <location>
        <begin position="11"/>
        <end position="255"/>
    </location>
</feature>
<dbReference type="GO" id="GO:0009228">
    <property type="term" value="P:thiamine biosynthetic process"/>
    <property type="evidence" value="ECO:0007669"/>
    <property type="project" value="InterPro"/>
</dbReference>
<keyword evidence="4" id="KW-0479">Metal-binding</keyword>
<dbReference type="Pfam" id="PF08543">
    <property type="entry name" value="Phos_pyr_kin"/>
    <property type="match status" value="1"/>
</dbReference>
<dbReference type="GO" id="GO:0005524">
    <property type="term" value="F:ATP binding"/>
    <property type="evidence" value="ECO:0007669"/>
    <property type="project" value="UniProtKB-KW"/>
</dbReference>
<dbReference type="STRING" id="53346.A5802_001025"/>
<evidence type="ECO:0000313" key="15">
    <source>
        <dbReference type="EMBL" id="BBM13268.1"/>
    </source>
</evidence>
<dbReference type="EMBL" id="AP019810">
    <property type="protein sequence ID" value="BBM13268.1"/>
    <property type="molecule type" value="Genomic_DNA"/>
</dbReference>
<dbReference type="Gene3D" id="3.40.1190.20">
    <property type="match status" value="1"/>
</dbReference>
<dbReference type="Proteomes" id="UP000189299">
    <property type="component" value="Unassembled WGS sequence"/>
</dbReference>
<keyword evidence="7" id="KW-0067">ATP-binding</keyword>
<dbReference type="GO" id="GO:0008478">
    <property type="term" value="F:pyridoxal kinase activity"/>
    <property type="evidence" value="ECO:0007669"/>
    <property type="project" value="UniProtKB-EC"/>
</dbReference>
<dbReference type="EMBL" id="MSTR01000003">
    <property type="protein sequence ID" value="ONN44061.1"/>
    <property type="molecule type" value="Genomic_DNA"/>
</dbReference>
<dbReference type="CDD" id="cd01169">
    <property type="entry name" value="HMPP_kinase"/>
    <property type="match status" value="1"/>
</dbReference>
<evidence type="ECO:0000256" key="8">
    <source>
        <dbReference type="ARBA" id="ARBA00022842"/>
    </source>
</evidence>
<reference evidence="17 18" key="1">
    <citation type="submission" date="2016-12" db="EMBL/GenBank/DDBJ databases">
        <authorList>
            <person name="Song W.-J."/>
            <person name="Kurnit D.M."/>
        </authorList>
    </citation>
    <scope>NUCLEOTIDE SEQUENCE [LARGE SCALE GENOMIC DNA]</scope>
    <source>
        <strain evidence="17 18">CGB1038-1_S1</strain>
    </source>
</reference>
<reference evidence="15 19" key="2">
    <citation type="submission" date="2019-07" db="EMBL/GenBank/DDBJ databases">
        <title>antibiotic susceptibility of plant-derived lactic acid bacteria.</title>
        <authorList>
            <person name="Sugiyama M."/>
            <person name="Noda M."/>
        </authorList>
    </citation>
    <scope>NUCLEOTIDE SEQUENCE [LARGE SCALE GENOMIC DNA]</scope>
    <source>
        <strain evidence="15 19">15-1A</strain>
    </source>
</reference>
<evidence type="ECO:0000313" key="20">
    <source>
        <dbReference type="Proteomes" id="UP000557857"/>
    </source>
</evidence>
<comment type="catalytic activity">
    <reaction evidence="13">
        <text>pyridoxal + ATP = pyridoxal 5'-phosphate + ADP + H(+)</text>
        <dbReference type="Rhea" id="RHEA:10224"/>
        <dbReference type="ChEBI" id="CHEBI:15378"/>
        <dbReference type="ChEBI" id="CHEBI:17310"/>
        <dbReference type="ChEBI" id="CHEBI:30616"/>
        <dbReference type="ChEBI" id="CHEBI:456216"/>
        <dbReference type="ChEBI" id="CHEBI:597326"/>
        <dbReference type="EC" id="2.7.1.35"/>
    </reaction>
</comment>
<evidence type="ECO:0000313" key="19">
    <source>
        <dbReference type="Proteomes" id="UP000509460"/>
    </source>
</evidence>
<evidence type="ECO:0000256" key="4">
    <source>
        <dbReference type="ARBA" id="ARBA00022723"/>
    </source>
</evidence>
<comment type="similarity">
    <text evidence="1">Belongs to the ThiD family.</text>
</comment>
<organism evidence="17 18">
    <name type="scientific">Enterococcus mundtii</name>
    <dbReference type="NCBI Taxonomy" id="53346"/>
    <lineage>
        <taxon>Bacteria</taxon>
        <taxon>Bacillati</taxon>
        <taxon>Bacillota</taxon>
        <taxon>Bacilli</taxon>
        <taxon>Lactobacillales</taxon>
        <taxon>Enterococcaceae</taxon>
        <taxon>Enterococcus</taxon>
    </lineage>
</organism>
<evidence type="ECO:0000256" key="7">
    <source>
        <dbReference type="ARBA" id="ARBA00022840"/>
    </source>
</evidence>